<dbReference type="InterPro" id="IPR004393">
    <property type="entry name" value="NadC"/>
</dbReference>
<reference evidence="16" key="1">
    <citation type="submission" date="2015-11" db="EMBL/GenBank/DDBJ databases">
        <authorList>
            <person name="Seth-Smith H.M.B."/>
        </authorList>
    </citation>
    <scope>NUCLEOTIDE SEQUENCE [LARGE SCALE GENOMIC DNA]</scope>
    <source>
        <strain evidence="16">2013Ark11</strain>
    </source>
</reference>
<dbReference type="GO" id="GO:0004514">
    <property type="term" value="F:nicotinate-nucleotide diphosphorylase (carboxylating) activity"/>
    <property type="evidence" value="ECO:0007669"/>
    <property type="project" value="UniProtKB-EC"/>
</dbReference>
<dbReference type="InterPro" id="IPR037128">
    <property type="entry name" value="Quinolinate_PRibosylTase_N_sf"/>
</dbReference>
<dbReference type="PATRIC" id="fig|1561003.3.peg.611"/>
<evidence type="ECO:0000256" key="5">
    <source>
        <dbReference type="ARBA" id="ARBA00011944"/>
    </source>
</evidence>
<accession>A0A0S4M0X4</accession>
<protein>
    <recommendedName>
        <fullName evidence="11">Probable nicotinate-nucleotide pyrophosphorylase [carboxylating]</fullName>
        <ecNumber evidence="5">2.4.2.19</ecNumber>
    </recommendedName>
    <alternativeName>
        <fullName evidence="9">Quinolinate phosphoribosyltransferase [decarboxylating]</fullName>
    </alternativeName>
</protein>
<comment type="subunit">
    <text evidence="4">Hexamer formed by 3 homodimers.</text>
</comment>
<evidence type="ECO:0000256" key="6">
    <source>
        <dbReference type="ARBA" id="ARBA00022642"/>
    </source>
</evidence>
<dbReference type="InterPro" id="IPR036068">
    <property type="entry name" value="Nicotinate_pribotase-like_C"/>
</dbReference>
<feature type="domain" description="Quinolinate phosphoribosyl transferase N-terminal" evidence="14">
    <location>
        <begin position="27"/>
        <end position="111"/>
    </location>
</feature>
<comment type="similarity">
    <text evidence="3 12">Belongs to the NadC/ModD family.</text>
</comment>
<feature type="domain" description="Quinolinate phosphoribosyl transferase C-terminal" evidence="13">
    <location>
        <begin position="113"/>
        <end position="281"/>
    </location>
</feature>
<dbReference type="Proteomes" id="UP000198651">
    <property type="component" value="Chromosome I"/>
</dbReference>
<dbReference type="GO" id="GO:0009435">
    <property type="term" value="P:NAD+ biosynthetic process"/>
    <property type="evidence" value="ECO:0007669"/>
    <property type="project" value="UniProtKB-UniPathway"/>
</dbReference>
<comment type="pathway">
    <text evidence="2">Cofactor biosynthesis; NAD(+) biosynthesis; nicotinate D-ribonucleotide from quinolinate: step 1/1.</text>
</comment>
<sequence length="282" mass="30845">MDGLPFSHVIHHQVSSALMEDWGIEGDLTSFLVPVDVFVNAKLVVRESAVLCGQRWFDSAFFQVDQSTDVRWFFSDGDVLSPGSVVAEISGCARSIFSAERVALNFLQMLSGVATRTSSFVSLIKHTECQIYDSRKTLPGLRLAQKYAVLCGGGKNHRFGLYDMALIKDNHIAAVGGVSEACDRMKEILSRSDSHIPIMVEVETLDQMREALDCGINMIMLDNMLPSLVREAVKVNKGRAILEVSGGIAEDTVCLYAETGVGRISVGVLTKSLFSTDFSLQV</sequence>
<evidence type="ECO:0000313" key="15">
    <source>
        <dbReference type="EMBL" id="CUT17443.1"/>
    </source>
</evidence>
<dbReference type="FunFam" id="3.90.1170.20:FF:000001">
    <property type="entry name" value="Nicotinate-nucleotide diphosphorylase (Carboxylating)"/>
    <property type="match status" value="1"/>
</dbReference>
<evidence type="ECO:0000256" key="1">
    <source>
        <dbReference type="ARBA" id="ARBA00003237"/>
    </source>
</evidence>
<evidence type="ECO:0000259" key="14">
    <source>
        <dbReference type="Pfam" id="PF02749"/>
    </source>
</evidence>
<dbReference type="UniPathway" id="UPA00253">
    <property type="reaction ID" value="UER00331"/>
</dbReference>
<name>A0A0S4M0X4_9BURK</name>
<evidence type="ECO:0000256" key="10">
    <source>
        <dbReference type="ARBA" id="ARBA00047445"/>
    </source>
</evidence>
<keyword evidence="16" id="KW-1185">Reference proteome</keyword>
<dbReference type="NCBIfam" id="TIGR00078">
    <property type="entry name" value="nadC"/>
    <property type="match status" value="1"/>
</dbReference>
<dbReference type="STRING" id="1561003.Ark11_0606"/>
<dbReference type="OrthoDB" id="9782546at2"/>
<dbReference type="Pfam" id="PF01729">
    <property type="entry name" value="QRPTase_C"/>
    <property type="match status" value="1"/>
</dbReference>
<evidence type="ECO:0000256" key="3">
    <source>
        <dbReference type="ARBA" id="ARBA00009400"/>
    </source>
</evidence>
<keyword evidence="6" id="KW-0662">Pyridine nucleotide biosynthesis</keyword>
<dbReference type="InterPro" id="IPR013785">
    <property type="entry name" value="Aldolase_TIM"/>
</dbReference>
<dbReference type="PANTHER" id="PTHR32179:SF3">
    <property type="entry name" value="NICOTINATE-NUCLEOTIDE PYROPHOSPHORYLASE [CARBOXYLATING]"/>
    <property type="match status" value="1"/>
</dbReference>
<evidence type="ECO:0000256" key="11">
    <source>
        <dbReference type="ARBA" id="ARBA00069173"/>
    </source>
</evidence>
<evidence type="ECO:0000256" key="12">
    <source>
        <dbReference type="PIRNR" id="PIRNR006250"/>
    </source>
</evidence>
<dbReference type="Gene3D" id="3.90.1170.20">
    <property type="entry name" value="Quinolinate phosphoribosyl transferase, N-terminal domain"/>
    <property type="match status" value="1"/>
</dbReference>
<evidence type="ECO:0000313" key="16">
    <source>
        <dbReference type="Proteomes" id="UP000198651"/>
    </source>
</evidence>
<organism evidence="15 16">
    <name type="scientific">Candidatus Ichthyocystis hellenicum</name>
    <dbReference type="NCBI Taxonomy" id="1561003"/>
    <lineage>
        <taxon>Bacteria</taxon>
        <taxon>Pseudomonadati</taxon>
        <taxon>Pseudomonadota</taxon>
        <taxon>Betaproteobacteria</taxon>
        <taxon>Burkholderiales</taxon>
        <taxon>Candidatus Ichthyocystis</taxon>
    </lineage>
</organism>
<dbReference type="Pfam" id="PF02749">
    <property type="entry name" value="QRPTase_N"/>
    <property type="match status" value="1"/>
</dbReference>
<dbReference type="EMBL" id="LN906597">
    <property type="protein sequence ID" value="CUT17443.1"/>
    <property type="molecule type" value="Genomic_DNA"/>
</dbReference>
<dbReference type="SUPFAM" id="SSF54675">
    <property type="entry name" value="Nicotinate/Quinolinate PRTase N-terminal domain-like"/>
    <property type="match status" value="1"/>
</dbReference>
<keyword evidence="8 12" id="KW-0808">Transferase</keyword>
<keyword evidence="7 12" id="KW-0328">Glycosyltransferase</keyword>
<dbReference type="Gene3D" id="3.20.20.70">
    <property type="entry name" value="Aldolase class I"/>
    <property type="match status" value="1"/>
</dbReference>
<comment type="function">
    <text evidence="1">Involved in the catabolism of quinolinic acid (QA).</text>
</comment>
<evidence type="ECO:0000259" key="13">
    <source>
        <dbReference type="Pfam" id="PF01729"/>
    </source>
</evidence>
<evidence type="ECO:0000256" key="2">
    <source>
        <dbReference type="ARBA" id="ARBA00004893"/>
    </source>
</evidence>
<gene>
    <name evidence="15" type="primary">nadC</name>
    <name evidence="15" type="ORF">Ark11_0606</name>
</gene>
<evidence type="ECO:0000256" key="4">
    <source>
        <dbReference type="ARBA" id="ARBA00011218"/>
    </source>
</evidence>
<evidence type="ECO:0000256" key="7">
    <source>
        <dbReference type="ARBA" id="ARBA00022676"/>
    </source>
</evidence>
<evidence type="ECO:0000256" key="9">
    <source>
        <dbReference type="ARBA" id="ARBA00033102"/>
    </source>
</evidence>
<dbReference type="InterPro" id="IPR002638">
    <property type="entry name" value="Quinolinate_PRibosylTrfase_C"/>
</dbReference>
<dbReference type="RefSeq" id="WP_092342868.1">
    <property type="nucleotide sequence ID" value="NZ_FLSL01000096.1"/>
</dbReference>
<dbReference type="GO" id="GO:0005737">
    <property type="term" value="C:cytoplasm"/>
    <property type="evidence" value="ECO:0007669"/>
    <property type="project" value="TreeGrafter"/>
</dbReference>
<dbReference type="InterPro" id="IPR027277">
    <property type="entry name" value="NadC/ModD"/>
</dbReference>
<dbReference type="SUPFAM" id="SSF51690">
    <property type="entry name" value="Nicotinate/Quinolinate PRTase C-terminal domain-like"/>
    <property type="match status" value="1"/>
</dbReference>
<proteinExistence type="inferred from homology"/>
<dbReference type="EC" id="2.4.2.19" evidence="5"/>
<dbReference type="AlphaFoldDB" id="A0A0S4M0X4"/>
<dbReference type="CDD" id="cd01572">
    <property type="entry name" value="QPRTase"/>
    <property type="match status" value="1"/>
</dbReference>
<dbReference type="GO" id="GO:0034213">
    <property type="term" value="P:quinolinate catabolic process"/>
    <property type="evidence" value="ECO:0007669"/>
    <property type="project" value="TreeGrafter"/>
</dbReference>
<dbReference type="FunFam" id="3.20.20.70:FF:000030">
    <property type="entry name" value="Nicotinate-nucleotide pyrophosphorylase, carboxylating"/>
    <property type="match status" value="1"/>
</dbReference>
<dbReference type="PIRSF" id="PIRSF006250">
    <property type="entry name" value="NadC_ModD"/>
    <property type="match status" value="1"/>
</dbReference>
<dbReference type="PANTHER" id="PTHR32179">
    <property type="entry name" value="NICOTINATE-NUCLEOTIDE PYROPHOSPHORYLASE [CARBOXYLATING]"/>
    <property type="match status" value="1"/>
</dbReference>
<comment type="catalytic activity">
    <reaction evidence="10">
        <text>nicotinate beta-D-ribonucleotide + CO2 + diphosphate = quinolinate + 5-phospho-alpha-D-ribose 1-diphosphate + 2 H(+)</text>
        <dbReference type="Rhea" id="RHEA:12733"/>
        <dbReference type="ChEBI" id="CHEBI:15378"/>
        <dbReference type="ChEBI" id="CHEBI:16526"/>
        <dbReference type="ChEBI" id="CHEBI:29959"/>
        <dbReference type="ChEBI" id="CHEBI:33019"/>
        <dbReference type="ChEBI" id="CHEBI:57502"/>
        <dbReference type="ChEBI" id="CHEBI:58017"/>
        <dbReference type="EC" id="2.4.2.19"/>
    </reaction>
</comment>
<dbReference type="InterPro" id="IPR022412">
    <property type="entry name" value="Quinolinate_PRibosylTrfase_N"/>
</dbReference>
<evidence type="ECO:0000256" key="8">
    <source>
        <dbReference type="ARBA" id="ARBA00022679"/>
    </source>
</evidence>